<dbReference type="InterPro" id="IPR000182">
    <property type="entry name" value="GNAT_dom"/>
</dbReference>
<sequence>MPDILYTEATEREVAAIAKLRAVNSGNEEHWKERITGYHNGLIHPQKAKPERTILIASHQSEVIGWIAGHLTERFNCDGELQWLDVRSDYRRKGIASTLWNELSEWFIKNNSYKICVDPGNEEARKFYANNGAANLDDHWMYWPDIREARK</sequence>
<protein>
    <submittedName>
        <fullName evidence="2">GNAT family N-acetyltransferase</fullName>
    </submittedName>
</protein>
<dbReference type="PROSITE" id="PS51186">
    <property type="entry name" value="GNAT"/>
    <property type="match status" value="1"/>
</dbReference>
<dbReference type="Gene3D" id="3.40.630.30">
    <property type="match status" value="1"/>
</dbReference>
<dbReference type="Proteomes" id="UP000753802">
    <property type="component" value="Unassembled WGS sequence"/>
</dbReference>
<proteinExistence type="predicted"/>
<gene>
    <name evidence="2" type="ORF">GWC95_19095</name>
</gene>
<dbReference type="Pfam" id="PF00583">
    <property type="entry name" value="Acetyltransf_1"/>
    <property type="match status" value="1"/>
</dbReference>
<reference evidence="2 3" key="1">
    <citation type="submission" date="2020-01" db="EMBL/GenBank/DDBJ databases">
        <title>Genome analysis.</title>
        <authorList>
            <person name="Wu S."/>
            <person name="Wang G."/>
        </authorList>
    </citation>
    <scope>NUCLEOTIDE SEQUENCE [LARGE SCALE GENOMIC DNA]</scope>
    <source>
        <strain evidence="2 3">SYL130</strain>
    </source>
</reference>
<comment type="caution">
    <text evidence="2">The sequence shown here is derived from an EMBL/GenBank/DDBJ whole genome shotgun (WGS) entry which is preliminary data.</text>
</comment>
<keyword evidence="3" id="KW-1185">Reference proteome</keyword>
<dbReference type="CDD" id="cd04301">
    <property type="entry name" value="NAT_SF"/>
    <property type="match status" value="1"/>
</dbReference>
<dbReference type="EMBL" id="JAACJS010000015">
    <property type="protein sequence ID" value="NCI52039.1"/>
    <property type="molecule type" value="Genomic_DNA"/>
</dbReference>
<dbReference type="RefSeq" id="WP_161820297.1">
    <property type="nucleotide sequence ID" value="NZ_JAACJS010000015.1"/>
</dbReference>
<dbReference type="SUPFAM" id="SSF55729">
    <property type="entry name" value="Acyl-CoA N-acyltransferases (Nat)"/>
    <property type="match status" value="1"/>
</dbReference>
<evidence type="ECO:0000313" key="2">
    <source>
        <dbReference type="EMBL" id="NCI52039.1"/>
    </source>
</evidence>
<evidence type="ECO:0000313" key="3">
    <source>
        <dbReference type="Proteomes" id="UP000753802"/>
    </source>
</evidence>
<organism evidence="2 3">
    <name type="scientific">Sediminibacterium roseum</name>
    <dbReference type="NCBI Taxonomy" id="1978412"/>
    <lineage>
        <taxon>Bacteria</taxon>
        <taxon>Pseudomonadati</taxon>
        <taxon>Bacteroidota</taxon>
        <taxon>Chitinophagia</taxon>
        <taxon>Chitinophagales</taxon>
        <taxon>Chitinophagaceae</taxon>
        <taxon>Sediminibacterium</taxon>
    </lineage>
</organism>
<dbReference type="InterPro" id="IPR016181">
    <property type="entry name" value="Acyl_CoA_acyltransferase"/>
</dbReference>
<name>A0ABX0A0H6_9BACT</name>
<accession>A0ABX0A0H6</accession>
<feature type="domain" description="N-acetyltransferase" evidence="1">
    <location>
        <begin position="4"/>
        <end position="151"/>
    </location>
</feature>
<evidence type="ECO:0000259" key="1">
    <source>
        <dbReference type="PROSITE" id="PS51186"/>
    </source>
</evidence>